<protein>
    <recommendedName>
        <fullName evidence="14">Cas1p 10 TM acyl transferase domain-containing protein</fullName>
    </recommendedName>
</protein>
<dbReference type="GO" id="GO:0000139">
    <property type="term" value="C:Golgi membrane"/>
    <property type="evidence" value="ECO:0007669"/>
    <property type="project" value="TreeGrafter"/>
</dbReference>
<feature type="transmembrane region" description="Helical" evidence="9">
    <location>
        <begin position="551"/>
        <end position="571"/>
    </location>
</feature>
<sequence>MDGQEPDVKDTRLKIEMATASPGRTASKQGAKEMPDKVDENNAKIVAFSLLFLVLASHGISYLIFGRDTCQDLLYGGRYLGPNVWQPAGCMMHQYSMADSSKCLAGQRVLFIGDSRMRQLYFTFTQRITTEKLKEEKFHENLLHTIPETKTAIEFLWQPEVNNSLNKEYAAKVLSSSPKPVLVVLGVATWTIKLHNAAHEALEQYTVNLTQLTPILQKTEDSTKVVWMMQAPVQESLLSESRKMITNEQLDMYNAATVDVLANTNVELWYSAMEVSNKSQEDTTDGMHLSNEALNTDAQLLLNLVCNSKSRPLDTTCCTRESFMPTLLQVLTFCFFISCGIVSLGLRARLRHIATRPIPEPGPSANANSLHNHVKPSQEGSVPRDPESGNAARKGSDLLQAYKLTSSLAKFGIILFYIFLADRTDFLQKEQKFFTYKSFFVPLVYVLVLGLFFVKKVPKPVVLSVPQTTEWKGWMQLVILIYHITGASKKIPIYMHIRILVASYLFMTAYGQFTASWDRQKFGLVRVCQVLFRQNLLVVLLCLVMDRPYQFYYFVPLVSFWYLLIYATMAFPPLVTRESAKALPSHTVYMLLKIGVFIVICVTVSMSEIFFNSLFNWWPINTLFYWPGQNLHEWWFRWRLDRYIIVYGMLFAMGYIHLRVTKRLNDSHSENLFSTAWTVVSHIIGVLFIAIYTVHSFMCSSKPDCNEVHTYISALPITGVIILRNSSGSLRTRYSTFFAWFGTISLELFISQYHIWLAQDTKGILVLIPGHPSLNLLVSTFIFIFIAHEISCLTADIAKCVVSEDYVTTRNRFLIFLVCLGALLAYSTYG</sequence>
<comment type="similarity">
    <text evidence="2">Belongs to the PC-esterase family. CASD1 subfamily.</text>
</comment>
<evidence type="ECO:0000259" key="10">
    <source>
        <dbReference type="Pfam" id="PF07779"/>
    </source>
</evidence>
<keyword evidence="5 9" id="KW-1133">Transmembrane helix</keyword>
<dbReference type="InterPro" id="IPR036514">
    <property type="entry name" value="SGNH_hydro_sf"/>
</dbReference>
<feature type="transmembrane region" description="Helical" evidence="9">
    <location>
        <begin position="523"/>
        <end position="544"/>
    </location>
</feature>
<feature type="compositionally biased region" description="Basic and acidic residues" evidence="8">
    <location>
        <begin position="1"/>
        <end position="15"/>
    </location>
</feature>
<keyword evidence="6 9" id="KW-0472">Membrane</keyword>
<dbReference type="PANTHER" id="PTHR13533">
    <property type="entry name" value="N-ACETYLNEURAMINATE 9-O-ACETYLTRANSFERASE"/>
    <property type="match status" value="1"/>
</dbReference>
<dbReference type="OMA" id="WSAREWA"/>
<accession>A0A914B787</accession>
<keyword evidence="13" id="KW-1185">Reference proteome</keyword>
<feature type="transmembrane region" description="Helical" evidence="9">
    <location>
        <begin position="640"/>
        <end position="660"/>
    </location>
</feature>
<evidence type="ECO:0000256" key="7">
    <source>
        <dbReference type="ARBA" id="ARBA00023180"/>
    </source>
</evidence>
<name>A0A914B787_PATMI</name>
<comment type="subcellular location">
    <subcellularLocation>
        <location evidence="1">Membrane</location>
        <topology evidence="1">Multi-pass membrane protein</topology>
    </subcellularLocation>
</comment>
<keyword evidence="4 9" id="KW-0812">Transmembrane</keyword>
<evidence type="ECO:0000259" key="11">
    <source>
        <dbReference type="Pfam" id="PF24536"/>
    </source>
</evidence>
<evidence type="ECO:0000256" key="2">
    <source>
        <dbReference type="ARBA" id="ARBA00010666"/>
    </source>
</evidence>
<dbReference type="Pfam" id="PF24536">
    <property type="entry name" value="NXPE4_C"/>
    <property type="match status" value="1"/>
</dbReference>
<feature type="transmembrane region" description="Helical" evidence="9">
    <location>
        <begin position="776"/>
        <end position="801"/>
    </location>
</feature>
<organism evidence="12 13">
    <name type="scientific">Patiria miniata</name>
    <name type="common">Bat star</name>
    <name type="synonym">Asterina miniata</name>
    <dbReference type="NCBI Taxonomy" id="46514"/>
    <lineage>
        <taxon>Eukaryota</taxon>
        <taxon>Metazoa</taxon>
        <taxon>Echinodermata</taxon>
        <taxon>Eleutherozoa</taxon>
        <taxon>Asterozoa</taxon>
        <taxon>Asteroidea</taxon>
        <taxon>Valvatacea</taxon>
        <taxon>Valvatida</taxon>
        <taxon>Asterinidae</taxon>
        <taxon>Patiria</taxon>
    </lineage>
</organism>
<feature type="transmembrane region" description="Helical" evidence="9">
    <location>
        <begin position="401"/>
        <end position="421"/>
    </location>
</feature>
<dbReference type="SUPFAM" id="SSF52266">
    <property type="entry name" value="SGNH hydrolase"/>
    <property type="match status" value="1"/>
</dbReference>
<feature type="transmembrane region" description="Helical" evidence="9">
    <location>
        <begin position="672"/>
        <end position="693"/>
    </location>
</feature>
<dbReference type="GO" id="GO:0005975">
    <property type="term" value="P:carbohydrate metabolic process"/>
    <property type="evidence" value="ECO:0007669"/>
    <property type="project" value="UniProtKB-ARBA"/>
</dbReference>
<dbReference type="RefSeq" id="XP_038072061.1">
    <property type="nucleotide sequence ID" value="XM_038216133.1"/>
</dbReference>
<feature type="region of interest" description="Disordered" evidence="8">
    <location>
        <begin position="358"/>
        <end position="392"/>
    </location>
</feature>
<dbReference type="Gene3D" id="3.40.50.1110">
    <property type="entry name" value="SGNH hydrolase"/>
    <property type="match status" value="1"/>
</dbReference>
<evidence type="ECO:0000256" key="4">
    <source>
        <dbReference type="ARBA" id="ARBA00022692"/>
    </source>
</evidence>
<evidence type="ECO:0008006" key="14">
    <source>
        <dbReference type="Google" id="ProtNLM"/>
    </source>
</evidence>
<keyword evidence="3" id="KW-0808">Transferase</keyword>
<proteinExistence type="inferred from homology"/>
<dbReference type="AlphaFoldDB" id="A0A914B787"/>
<feature type="transmembrane region" description="Helical" evidence="9">
    <location>
        <begin position="708"/>
        <end position="725"/>
    </location>
</feature>
<evidence type="ECO:0000256" key="8">
    <source>
        <dbReference type="SAM" id="MobiDB-lite"/>
    </source>
</evidence>
<dbReference type="Proteomes" id="UP000887568">
    <property type="component" value="Unplaced"/>
</dbReference>
<evidence type="ECO:0000256" key="1">
    <source>
        <dbReference type="ARBA" id="ARBA00004141"/>
    </source>
</evidence>
<feature type="transmembrane region" description="Helical" evidence="9">
    <location>
        <begin position="327"/>
        <end position="346"/>
    </location>
</feature>
<evidence type="ECO:0000313" key="12">
    <source>
        <dbReference type="EnsemblMetazoa" id="XP_038072061.1"/>
    </source>
</evidence>
<feature type="domain" description="Cas1p 10 TM acyl transferase" evidence="10">
    <location>
        <begin position="312"/>
        <end position="809"/>
    </location>
</feature>
<feature type="region of interest" description="Disordered" evidence="8">
    <location>
        <begin position="1"/>
        <end position="35"/>
    </location>
</feature>
<evidence type="ECO:0000256" key="5">
    <source>
        <dbReference type="ARBA" id="ARBA00022989"/>
    </source>
</evidence>
<dbReference type="GeneID" id="119740732"/>
<feature type="transmembrane region" description="Helical" evidence="9">
    <location>
        <begin position="433"/>
        <end position="454"/>
    </location>
</feature>
<feature type="transmembrane region" description="Helical" evidence="9">
    <location>
        <begin position="813"/>
        <end position="829"/>
    </location>
</feature>
<reference evidence="12" key="1">
    <citation type="submission" date="2022-11" db="UniProtKB">
        <authorList>
            <consortium name="EnsemblMetazoa"/>
        </authorList>
    </citation>
    <scope>IDENTIFICATION</scope>
</reference>
<dbReference type="EnsemblMetazoa" id="XM_038216133.1">
    <property type="protein sequence ID" value="XP_038072061.1"/>
    <property type="gene ID" value="LOC119740732"/>
</dbReference>
<evidence type="ECO:0000256" key="3">
    <source>
        <dbReference type="ARBA" id="ARBA00022679"/>
    </source>
</evidence>
<dbReference type="CTD" id="64921"/>
<dbReference type="Pfam" id="PF07779">
    <property type="entry name" value="Cas1_AcylT"/>
    <property type="match status" value="1"/>
</dbReference>
<feature type="domain" description="NXPE C-terminal" evidence="11">
    <location>
        <begin position="85"/>
        <end position="306"/>
    </location>
</feature>
<dbReference type="InterPro" id="IPR057106">
    <property type="entry name" value="NXPE4_C"/>
</dbReference>
<feature type="transmembrane region" description="Helical" evidence="9">
    <location>
        <begin position="45"/>
        <end position="65"/>
    </location>
</feature>
<evidence type="ECO:0000313" key="13">
    <source>
        <dbReference type="Proteomes" id="UP000887568"/>
    </source>
</evidence>
<keyword evidence="7" id="KW-0325">Glycoprotein</keyword>
<dbReference type="OrthoDB" id="1932925at2759"/>
<feature type="transmembrane region" description="Helical" evidence="9">
    <location>
        <begin position="737"/>
        <end position="756"/>
    </location>
</feature>
<dbReference type="PANTHER" id="PTHR13533:SF1">
    <property type="entry name" value="N-ACETYLNEURAMINATE 9-O-ACETYLTRANSFERASE"/>
    <property type="match status" value="1"/>
</dbReference>
<dbReference type="InterPro" id="IPR012419">
    <property type="entry name" value="Cas1_AcylTrans_dom"/>
</dbReference>
<dbReference type="GO" id="GO:0047186">
    <property type="term" value="F:N-acetylneuraminate 9-O-acetyltransferase activity"/>
    <property type="evidence" value="ECO:0007669"/>
    <property type="project" value="TreeGrafter"/>
</dbReference>
<evidence type="ECO:0000256" key="6">
    <source>
        <dbReference type="ARBA" id="ARBA00023136"/>
    </source>
</evidence>
<evidence type="ECO:0000256" key="9">
    <source>
        <dbReference type="SAM" id="Phobius"/>
    </source>
</evidence>
<feature type="transmembrane region" description="Helical" evidence="9">
    <location>
        <begin position="499"/>
        <end position="517"/>
    </location>
</feature>
<feature type="transmembrane region" description="Helical" evidence="9">
    <location>
        <begin position="583"/>
        <end position="602"/>
    </location>
</feature>